<organism evidence="2 3">
    <name type="scientific">Rubus argutus</name>
    <name type="common">Southern blackberry</name>
    <dbReference type="NCBI Taxonomy" id="59490"/>
    <lineage>
        <taxon>Eukaryota</taxon>
        <taxon>Viridiplantae</taxon>
        <taxon>Streptophyta</taxon>
        <taxon>Embryophyta</taxon>
        <taxon>Tracheophyta</taxon>
        <taxon>Spermatophyta</taxon>
        <taxon>Magnoliopsida</taxon>
        <taxon>eudicotyledons</taxon>
        <taxon>Gunneridae</taxon>
        <taxon>Pentapetalae</taxon>
        <taxon>rosids</taxon>
        <taxon>fabids</taxon>
        <taxon>Rosales</taxon>
        <taxon>Rosaceae</taxon>
        <taxon>Rosoideae</taxon>
        <taxon>Rosoideae incertae sedis</taxon>
        <taxon>Rubus</taxon>
    </lineage>
</organism>
<dbReference type="AlphaFoldDB" id="A0AAW1VL20"/>
<feature type="domain" description="RPW8" evidence="1">
    <location>
        <begin position="1"/>
        <end position="149"/>
    </location>
</feature>
<accession>A0AAW1VL20</accession>
<dbReference type="PROSITE" id="PS51153">
    <property type="entry name" value="RPW8"/>
    <property type="match status" value="1"/>
</dbReference>
<evidence type="ECO:0000313" key="3">
    <source>
        <dbReference type="Proteomes" id="UP001457282"/>
    </source>
</evidence>
<keyword evidence="3" id="KW-1185">Reference proteome</keyword>
<comment type="caution">
    <text evidence="2">The sequence shown here is derived from an EMBL/GenBank/DDBJ whole genome shotgun (WGS) entry which is preliminary data.</text>
</comment>
<gene>
    <name evidence="2" type="ORF">M0R45_001716</name>
</gene>
<name>A0AAW1VL20_RUBAR</name>
<dbReference type="Proteomes" id="UP001457282">
    <property type="component" value="Unassembled WGS sequence"/>
</dbReference>
<dbReference type="EMBL" id="JBEDUW010000260">
    <property type="protein sequence ID" value="KAK9902343.1"/>
    <property type="molecule type" value="Genomic_DNA"/>
</dbReference>
<dbReference type="Pfam" id="PF05659">
    <property type="entry name" value="RPW8"/>
    <property type="match status" value="1"/>
</dbReference>
<sequence>MEQIFIEATIGLALEALLGAVSQARDSAHNYESILAQLECTIQSITPKIYEIERLSEEDLPDDVVNRIKLQLIQGKELVDKCSNSGCCTFCKGQRYYKKLQELDASLQRLITIDLQVKVALDVVRISAEMKALCRRWDDKIENVHEGEGNSSDWIFKPSGRKFLGGFAGLKKIVLCKPKRILRNLVTCGAMED</sequence>
<protein>
    <recommendedName>
        <fullName evidence="1">RPW8 domain-containing protein</fullName>
    </recommendedName>
</protein>
<evidence type="ECO:0000313" key="2">
    <source>
        <dbReference type="EMBL" id="KAK9902343.1"/>
    </source>
</evidence>
<dbReference type="InterPro" id="IPR008808">
    <property type="entry name" value="Powdery_mildew-R_dom"/>
</dbReference>
<proteinExistence type="predicted"/>
<reference evidence="2 3" key="1">
    <citation type="journal article" date="2023" name="G3 (Bethesda)">
        <title>A chromosome-length genome assembly and annotation of blackberry (Rubus argutus, cv. 'Hillquist').</title>
        <authorList>
            <person name="Bruna T."/>
            <person name="Aryal R."/>
            <person name="Dudchenko O."/>
            <person name="Sargent D.J."/>
            <person name="Mead D."/>
            <person name="Buti M."/>
            <person name="Cavallini A."/>
            <person name="Hytonen T."/>
            <person name="Andres J."/>
            <person name="Pham M."/>
            <person name="Weisz D."/>
            <person name="Mascagni F."/>
            <person name="Usai G."/>
            <person name="Natali L."/>
            <person name="Bassil N."/>
            <person name="Fernandez G.E."/>
            <person name="Lomsadze A."/>
            <person name="Armour M."/>
            <person name="Olukolu B."/>
            <person name="Poorten T."/>
            <person name="Britton C."/>
            <person name="Davik J."/>
            <person name="Ashrafi H."/>
            <person name="Aiden E.L."/>
            <person name="Borodovsky M."/>
            <person name="Worthington M."/>
        </authorList>
    </citation>
    <scope>NUCLEOTIDE SEQUENCE [LARGE SCALE GENOMIC DNA]</scope>
    <source>
        <strain evidence="2">PI 553951</strain>
    </source>
</reference>
<evidence type="ECO:0000259" key="1">
    <source>
        <dbReference type="PROSITE" id="PS51153"/>
    </source>
</evidence>